<accession>A0AAP3ZY64</accession>
<dbReference type="EMBL" id="JARVWT010000004">
    <property type="protein sequence ID" value="MDH2331826.1"/>
    <property type="molecule type" value="Genomic_DNA"/>
</dbReference>
<organism evidence="1 2">
    <name type="scientific">Paenibacillus polymyxa</name>
    <name type="common">Bacillus polymyxa</name>
    <dbReference type="NCBI Taxonomy" id="1406"/>
    <lineage>
        <taxon>Bacteria</taxon>
        <taxon>Bacillati</taxon>
        <taxon>Bacillota</taxon>
        <taxon>Bacilli</taxon>
        <taxon>Bacillales</taxon>
        <taxon>Paenibacillaceae</taxon>
        <taxon>Paenibacillus</taxon>
    </lineage>
</organism>
<sequence>MKAFQLWTDYFNAPNAEGKVCINIELSKVFANAAVKEDAT</sequence>
<dbReference type="RefSeq" id="WP_023989031.1">
    <property type="nucleotide sequence ID" value="NZ_JARVWT010000004.1"/>
</dbReference>
<dbReference type="Proteomes" id="UP001229409">
    <property type="component" value="Unassembled WGS sequence"/>
</dbReference>
<evidence type="ECO:0000313" key="2">
    <source>
        <dbReference type="Proteomes" id="UP001229409"/>
    </source>
</evidence>
<reference evidence="1" key="1">
    <citation type="submission" date="2023-04" db="EMBL/GenBank/DDBJ databases">
        <title>Uncovering the Secrets of Slow-Growing Bacteria in Tropical Savanna Soil through Cultivation and Genomic Analysis.</title>
        <authorList>
            <person name="Goncalves O.S."/>
            <person name="Santana M.F."/>
        </authorList>
    </citation>
    <scope>NUCLEOTIDE SEQUENCE</scope>
    <source>
        <strain evidence="1">ANTI</strain>
    </source>
</reference>
<evidence type="ECO:0000313" key="1">
    <source>
        <dbReference type="EMBL" id="MDH2331826.1"/>
    </source>
</evidence>
<name>A0AAP3ZY64_PAEPO</name>
<protein>
    <submittedName>
        <fullName evidence="1">Uncharacterized protein</fullName>
    </submittedName>
</protein>
<comment type="caution">
    <text evidence="1">The sequence shown here is derived from an EMBL/GenBank/DDBJ whole genome shotgun (WGS) entry which is preliminary data.</text>
</comment>
<proteinExistence type="predicted"/>
<gene>
    <name evidence="1" type="ORF">QDS18_13210</name>
</gene>
<dbReference type="AlphaFoldDB" id="A0AAP3ZY64"/>